<keyword evidence="1" id="KW-0472">Membrane</keyword>
<keyword evidence="3" id="KW-1185">Reference proteome</keyword>
<evidence type="ECO:0000313" key="2">
    <source>
        <dbReference type="EMBL" id="MFC4636351.1"/>
    </source>
</evidence>
<feature type="transmembrane region" description="Helical" evidence="1">
    <location>
        <begin position="112"/>
        <end position="131"/>
    </location>
</feature>
<gene>
    <name evidence="2" type="ORF">ACFO3O_20765</name>
</gene>
<dbReference type="RefSeq" id="WP_379982460.1">
    <property type="nucleotide sequence ID" value="NZ_JBHSFV010000018.1"/>
</dbReference>
<organism evidence="2 3">
    <name type="scientific">Dokdonia ponticola</name>
    <dbReference type="NCBI Taxonomy" id="2041041"/>
    <lineage>
        <taxon>Bacteria</taxon>
        <taxon>Pseudomonadati</taxon>
        <taxon>Bacteroidota</taxon>
        <taxon>Flavobacteriia</taxon>
        <taxon>Flavobacteriales</taxon>
        <taxon>Flavobacteriaceae</taxon>
        <taxon>Dokdonia</taxon>
    </lineage>
</organism>
<evidence type="ECO:0000256" key="1">
    <source>
        <dbReference type="SAM" id="Phobius"/>
    </source>
</evidence>
<dbReference type="Proteomes" id="UP001596043">
    <property type="component" value="Unassembled WGS sequence"/>
</dbReference>
<feature type="transmembrane region" description="Helical" evidence="1">
    <location>
        <begin position="71"/>
        <end position="91"/>
    </location>
</feature>
<protein>
    <submittedName>
        <fullName evidence="2">DUF2254 domain-containing protein</fullName>
    </submittedName>
</protein>
<reference evidence="3" key="1">
    <citation type="journal article" date="2019" name="Int. J. Syst. Evol. Microbiol.">
        <title>The Global Catalogue of Microorganisms (GCM) 10K type strain sequencing project: providing services to taxonomists for standard genome sequencing and annotation.</title>
        <authorList>
            <consortium name="The Broad Institute Genomics Platform"/>
            <consortium name="The Broad Institute Genome Sequencing Center for Infectious Disease"/>
            <person name="Wu L."/>
            <person name="Ma J."/>
        </authorList>
    </citation>
    <scope>NUCLEOTIDE SEQUENCE [LARGE SCALE GENOMIC DNA]</scope>
    <source>
        <strain evidence="3">YJ-61-S</strain>
    </source>
</reference>
<keyword evidence="1" id="KW-1133">Transmembrane helix</keyword>
<dbReference type="Pfam" id="PF10011">
    <property type="entry name" value="DUF2254"/>
    <property type="match status" value="1"/>
</dbReference>
<keyword evidence="1" id="KW-0812">Transmembrane</keyword>
<feature type="transmembrane region" description="Helical" evidence="1">
    <location>
        <begin position="20"/>
        <end position="40"/>
    </location>
</feature>
<accession>A0ABV9I3Q7</accession>
<evidence type="ECO:0000313" key="3">
    <source>
        <dbReference type="Proteomes" id="UP001596043"/>
    </source>
</evidence>
<sequence>MRKILKTLKASYKRTLRSIALYPVVISILFLLFSIGIPQLETTSLVTYLKDKIPYLLIDNIDTARTTLSTLIGGILSLTVFSFSMVMVVLNQASSNYSPRLLPGLISDKKHQMILGVYIGTLLYALVALITMDAADSDSSKEIIGLTTMFAAIFGIICVGLFVYFIHTISNAIQIHEITDRIAKESERYVNEKCEEPEAEISVADLRKTIISHRTGYYRGFDMGIFNNSLQHFENDLQIIPYQDQHVWRGHPLLKTKKDISDDDLEKIQDCLIFSKDRHEDNTYIGGMIKLMEVAVKAMSPGINDPGTAIEIITRLGPLLYKTIKISSYTQTKSSSEKCTVIQSNITTAEVLRLIVQPLRQYAKHDSLVMHELILMLQYILQTDIALHEKIPVKTELDAIREDVTSHITNAADQKQIFKLLD</sequence>
<feature type="transmembrane region" description="Helical" evidence="1">
    <location>
        <begin position="143"/>
        <end position="166"/>
    </location>
</feature>
<dbReference type="InterPro" id="IPR018723">
    <property type="entry name" value="DUF2254_membrane"/>
</dbReference>
<name>A0ABV9I3Q7_9FLAO</name>
<dbReference type="EMBL" id="JBHSFV010000018">
    <property type="protein sequence ID" value="MFC4636351.1"/>
    <property type="molecule type" value="Genomic_DNA"/>
</dbReference>
<comment type="caution">
    <text evidence="2">The sequence shown here is derived from an EMBL/GenBank/DDBJ whole genome shotgun (WGS) entry which is preliminary data.</text>
</comment>
<proteinExistence type="predicted"/>